<organism evidence="2 3">
    <name type="scientific">Prunus dulcis</name>
    <name type="common">Almond</name>
    <name type="synonym">Amygdalus dulcis</name>
    <dbReference type="NCBI Taxonomy" id="3755"/>
    <lineage>
        <taxon>Eukaryota</taxon>
        <taxon>Viridiplantae</taxon>
        <taxon>Streptophyta</taxon>
        <taxon>Embryophyta</taxon>
        <taxon>Tracheophyta</taxon>
        <taxon>Spermatophyta</taxon>
        <taxon>Magnoliopsida</taxon>
        <taxon>eudicotyledons</taxon>
        <taxon>Gunneridae</taxon>
        <taxon>Pentapetalae</taxon>
        <taxon>rosids</taxon>
        <taxon>fabids</taxon>
        <taxon>Rosales</taxon>
        <taxon>Rosaceae</taxon>
        <taxon>Amygdaloideae</taxon>
        <taxon>Amygdaleae</taxon>
        <taxon>Prunus</taxon>
    </lineage>
</organism>
<keyword evidence="3" id="KW-1185">Reference proteome</keyword>
<feature type="region of interest" description="Disordered" evidence="1">
    <location>
        <begin position="1"/>
        <end position="25"/>
    </location>
</feature>
<evidence type="ECO:0000256" key="1">
    <source>
        <dbReference type="SAM" id="MobiDB-lite"/>
    </source>
</evidence>
<accession>A0AAD4VXF0</accession>
<gene>
    <name evidence="2" type="ORF">L3X38_022572</name>
</gene>
<evidence type="ECO:0000313" key="3">
    <source>
        <dbReference type="Proteomes" id="UP001054821"/>
    </source>
</evidence>
<evidence type="ECO:0000313" key="2">
    <source>
        <dbReference type="EMBL" id="KAI5332443.1"/>
    </source>
</evidence>
<dbReference type="AlphaFoldDB" id="A0AAD4VXF0"/>
<proteinExistence type="predicted"/>
<dbReference type="EMBL" id="JAJFAZ020000004">
    <property type="protein sequence ID" value="KAI5332443.1"/>
    <property type="molecule type" value="Genomic_DNA"/>
</dbReference>
<sequence length="138" mass="15282">MTSPTRPDYPIKGIQQHPVKDVPGSDNSKYLKFSYPSSKSGEVQLPISDNGIASGGTRSTGWSNFPIRVNRAHGTHDLSFTIRPLPITFWDRPKNKSDSKYGVILRVDVLARDVEIFRRSFIALDTHALLACGGAWAL</sequence>
<dbReference type="Proteomes" id="UP001054821">
    <property type="component" value="Chromosome 4"/>
</dbReference>
<name>A0AAD4VXF0_PRUDU</name>
<comment type="caution">
    <text evidence="2">The sequence shown here is derived from an EMBL/GenBank/DDBJ whole genome shotgun (WGS) entry which is preliminary data.</text>
</comment>
<protein>
    <submittedName>
        <fullName evidence="2">Uncharacterized protein</fullName>
    </submittedName>
</protein>
<reference evidence="2 3" key="1">
    <citation type="journal article" date="2022" name="G3 (Bethesda)">
        <title>Whole-genome sequence and methylome profiling of the almond [Prunus dulcis (Mill.) D.A. Webb] cultivar 'Nonpareil'.</title>
        <authorList>
            <person name="D'Amico-Willman K.M."/>
            <person name="Ouma W.Z."/>
            <person name="Meulia T."/>
            <person name="Sideli G.M."/>
            <person name="Gradziel T.M."/>
            <person name="Fresnedo-Ramirez J."/>
        </authorList>
    </citation>
    <scope>NUCLEOTIDE SEQUENCE [LARGE SCALE GENOMIC DNA]</scope>
    <source>
        <strain evidence="2">Clone GOH B32 T37-40</strain>
    </source>
</reference>